<name>A0A2D4M4J7_9SAUR</name>
<dbReference type="GO" id="GO:0070534">
    <property type="term" value="P:protein K63-linked ubiquitination"/>
    <property type="evidence" value="ECO:0007669"/>
    <property type="project" value="TreeGrafter"/>
</dbReference>
<keyword evidence="1" id="KW-0808">Transferase</keyword>
<dbReference type="PANTHER" id="PTHR11254:SF66">
    <property type="entry name" value="E3 UBIQUITIN-PROTEIN LIGASE ITCHY HOMOLOG"/>
    <property type="match status" value="1"/>
</dbReference>
<dbReference type="Gene3D" id="2.20.70.10">
    <property type="match status" value="2"/>
</dbReference>
<dbReference type="GO" id="GO:0005737">
    <property type="term" value="C:cytoplasm"/>
    <property type="evidence" value="ECO:0007669"/>
    <property type="project" value="TreeGrafter"/>
</dbReference>
<dbReference type="GO" id="GO:0035519">
    <property type="term" value="P:protein K29-linked ubiquitination"/>
    <property type="evidence" value="ECO:0007669"/>
    <property type="project" value="TreeGrafter"/>
</dbReference>
<dbReference type="GO" id="GO:0070936">
    <property type="term" value="P:protein K48-linked ubiquitination"/>
    <property type="evidence" value="ECO:0007669"/>
    <property type="project" value="TreeGrafter"/>
</dbReference>
<organism evidence="3">
    <name type="scientific">Micrurus spixii</name>
    <name type="common">Amazon coral snake</name>
    <dbReference type="NCBI Taxonomy" id="129469"/>
    <lineage>
        <taxon>Eukaryota</taxon>
        <taxon>Metazoa</taxon>
        <taxon>Chordata</taxon>
        <taxon>Craniata</taxon>
        <taxon>Vertebrata</taxon>
        <taxon>Euteleostomi</taxon>
        <taxon>Lepidosauria</taxon>
        <taxon>Squamata</taxon>
        <taxon>Bifurcata</taxon>
        <taxon>Unidentata</taxon>
        <taxon>Episquamata</taxon>
        <taxon>Toxicofera</taxon>
        <taxon>Serpentes</taxon>
        <taxon>Colubroidea</taxon>
        <taxon>Elapidae</taxon>
        <taxon>Elapinae</taxon>
        <taxon>Micrurus</taxon>
    </lineage>
</organism>
<dbReference type="AlphaFoldDB" id="A0A2D4M4J7"/>
<evidence type="ECO:0000256" key="1">
    <source>
        <dbReference type="ARBA" id="ARBA00022679"/>
    </source>
</evidence>
<evidence type="ECO:0000259" key="2">
    <source>
        <dbReference type="PROSITE" id="PS50020"/>
    </source>
</evidence>
<dbReference type="GO" id="GO:0043161">
    <property type="term" value="P:proteasome-mediated ubiquitin-dependent protein catabolic process"/>
    <property type="evidence" value="ECO:0007669"/>
    <property type="project" value="TreeGrafter"/>
</dbReference>
<feature type="domain" description="WW" evidence="2">
    <location>
        <begin position="17"/>
        <end position="50"/>
    </location>
</feature>
<dbReference type="EMBL" id="IACM01065769">
    <property type="protein sequence ID" value="LAB28272.1"/>
    <property type="molecule type" value="Transcribed_RNA"/>
</dbReference>
<dbReference type="Pfam" id="PF00397">
    <property type="entry name" value="WW"/>
    <property type="match status" value="1"/>
</dbReference>
<reference evidence="3" key="1">
    <citation type="submission" date="2017-07" db="EMBL/GenBank/DDBJ databases">
        <authorList>
            <person name="Mikheyev A."/>
            <person name="Grau M."/>
        </authorList>
    </citation>
    <scope>NUCLEOTIDE SEQUENCE</scope>
    <source>
        <tissue evidence="3">Venom_gland</tissue>
    </source>
</reference>
<reference evidence="3" key="2">
    <citation type="submission" date="2017-11" db="EMBL/GenBank/DDBJ databases">
        <title>Coralsnake Venomics: Analyses of Venom Gland Transcriptomes and Proteomes of Six Brazilian Taxa.</title>
        <authorList>
            <person name="Aird S.D."/>
            <person name="Jorge da Silva N."/>
            <person name="Qiu L."/>
            <person name="Villar-Briones A."/>
            <person name="Aparecida-Saddi V."/>
            <person name="Campos-Telles M.P."/>
            <person name="Grau M."/>
            <person name="Mikheyev A.S."/>
        </authorList>
    </citation>
    <scope>NUCLEOTIDE SEQUENCE</scope>
    <source>
        <tissue evidence="3">Venom_gland</tissue>
    </source>
</reference>
<dbReference type="PROSITE" id="PS50020">
    <property type="entry name" value="WW_DOMAIN_2"/>
    <property type="match status" value="2"/>
</dbReference>
<evidence type="ECO:0000313" key="3">
    <source>
        <dbReference type="EMBL" id="LAB28272.1"/>
    </source>
</evidence>
<dbReference type="GO" id="GO:0061630">
    <property type="term" value="F:ubiquitin protein ligase activity"/>
    <property type="evidence" value="ECO:0007669"/>
    <property type="project" value="TreeGrafter"/>
</dbReference>
<dbReference type="PROSITE" id="PS01159">
    <property type="entry name" value="WW_DOMAIN_1"/>
    <property type="match status" value="1"/>
</dbReference>
<dbReference type="SUPFAM" id="SSF51045">
    <property type="entry name" value="WW domain"/>
    <property type="match status" value="1"/>
</dbReference>
<protein>
    <recommendedName>
        <fullName evidence="2">WW domain-containing protein</fullName>
    </recommendedName>
</protein>
<feature type="domain" description="WW" evidence="2">
    <location>
        <begin position="1"/>
        <end position="18"/>
    </location>
</feature>
<dbReference type="PANTHER" id="PTHR11254">
    <property type="entry name" value="HECT DOMAIN UBIQUITIN-PROTEIN LIGASE"/>
    <property type="match status" value="1"/>
</dbReference>
<dbReference type="InterPro" id="IPR036020">
    <property type="entry name" value="WW_dom_sf"/>
</dbReference>
<sequence length="109" mass="13274">MYYVDHVEKRTTWDRPEPLPPGWERRVDNMGRIYYVDHFTRTTTWQRPTLESVRNYEQWQLQRSQLQGAMQQFNQRFIYGNQDFTQNKEFDPLGPLPHGWGKIFLSSSF</sequence>
<dbReference type="FunFam" id="2.20.70.10:FF:000009">
    <property type="entry name" value="E3 ubiquitin-protein ligase"/>
    <property type="match status" value="1"/>
</dbReference>
<proteinExistence type="predicted"/>
<accession>A0A2D4M4J7</accession>
<dbReference type="SMART" id="SM00456">
    <property type="entry name" value="WW"/>
    <property type="match status" value="1"/>
</dbReference>
<dbReference type="InterPro" id="IPR050409">
    <property type="entry name" value="E3_ubiq-protein_ligase"/>
</dbReference>
<dbReference type="CDD" id="cd00201">
    <property type="entry name" value="WW"/>
    <property type="match status" value="1"/>
</dbReference>
<dbReference type="InterPro" id="IPR001202">
    <property type="entry name" value="WW_dom"/>
</dbReference>